<organism evidence="2 3">
    <name type="scientific">Levilactobacillus bambusae</name>
    <dbReference type="NCBI Taxonomy" id="2024736"/>
    <lineage>
        <taxon>Bacteria</taxon>
        <taxon>Bacillati</taxon>
        <taxon>Bacillota</taxon>
        <taxon>Bacilli</taxon>
        <taxon>Lactobacillales</taxon>
        <taxon>Lactobacillaceae</taxon>
        <taxon>Levilactobacillus</taxon>
    </lineage>
</organism>
<dbReference type="PIRSF" id="PIRSF037259">
    <property type="entry name" value="EcsB_ABC"/>
    <property type="match status" value="1"/>
</dbReference>
<protein>
    <submittedName>
        <fullName evidence="2">ABC transporter permease</fullName>
    </submittedName>
</protein>
<feature type="transmembrane region" description="Helical" evidence="1">
    <location>
        <begin position="55"/>
        <end position="75"/>
    </location>
</feature>
<evidence type="ECO:0000256" key="1">
    <source>
        <dbReference type="SAM" id="Phobius"/>
    </source>
</evidence>
<feature type="transmembrane region" description="Helical" evidence="1">
    <location>
        <begin position="20"/>
        <end position="43"/>
    </location>
</feature>
<comment type="caution">
    <text evidence="2">The sequence shown here is derived from an EMBL/GenBank/DDBJ whole genome shotgun (WGS) entry which is preliminary data.</text>
</comment>
<gene>
    <name evidence="2" type="ORF">DCM90_02405</name>
</gene>
<name>A0A2V1N1D0_9LACO</name>
<feature type="transmembrane region" description="Helical" evidence="1">
    <location>
        <begin position="282"/>
        <end position="300"/>
    </location>
</feature>
<feature type="transmembrane region" description="Helical" evidence="1">
    <location>
        <begin position="172"/>
        <end position="201"/>
    </location>
</feature>
<dbReference type="Proteomes" id="UP000245080">
    <property type="component" value="Unassembled WGS sequence"/>
</dbReference>
<keyword evidence="1" id="KW-0472">Membrane</keyword>
<dbReference type="InterPro" id="IPR010288">
    <property type="entry name" value="EcsB_ABC"/>
</dbReference>
<evidence type="ECO:0000313" key="2">
    <source>
        <dbReference type="EMBL" id="PWG01047.1"/>
    </source>
</evidence>
<proteinExistence type="predicted"/>
<dbReference type="AlphaFoldDB" id="A0A2V1N1D0"/>
<dbReference type="GO" id="GO:0016020">
    <property type="term" value="C:membrane"/>
    <property type="evidence" value="ECO:0007669"/>
    <property type="project" value="InterPro"/>
</dbReference>
<accession>A0A2V1N1D0</accession>
<feature type="transmembrane region" description="Helical" evidence="1">
    <location>
        <begin position="306"/>
        <end position="325"/>
    </location>
</feature>
<feature type="transmembrane region" description="Helical" evidence="1">
    <location>
        <begin position="103"/>
        <end position="123"/>
    </location>
</feature>
<dbReference type="OrthoDB" id="2447941at2"/>
<dbReference type="EMBL" id="QCXQ01000001">
    <property type="protein sequence ID" value="PWG01047.1"/>
    <property type="molecule type" value="Genomic_DNA"/>
</dbReference>
<evidence type="ECO:0000313" key="3">
    <source>
        <dbReference type="Proteomes" id="UP000245080"/>
    </source>
</evidence>
<reference evidence="2 3" key="1">
    <citation type="journal article" date="2018" name="Int. J. Syst. Evol. Microbiol.">
        <title>Lactobacillus bambusae sp. nov., isolated from a traditional fermented Ma-bamboo shoots of Taiwan.</title>
        <authorList>
            <person name="Wang L.-T."/>
        </authorList>
    </citation>
    <scope>NUCLEOTIDE SEQUENCE [LARGE SCALE GENOMIC DNA]</scope>
    <source>
        <strain evidence="2 3">BS-W1</strain>
    </source>
</reference>
<sequence>MKTLFSTRLSRHLRNMVKYLRLVFNDFFIFALMFLIGGLGYGYSIELQRLHANSWWAPLIVIVVAMISVQIGRLATLIESADSVFLLPREHDMHAYLVAGRRYSLWLAMVTQGLVWFVLLPFIRVTLTTNWMNIVGLLIIMVSQKDLILRRALANCYRYETPLIKRGWMIDWGWSLILFATAAYGGWVIAAGLAIAADLVFAVQTATTWAKHPIDWRAEIVREDSRMLSIYRFFNLFTDVPMLRGTIHRRSYLDGLFRRIPANQANTFRYLYARGLVRGTEFSGLIIRLTLIGLVILYFVRGLWLPVIFSALFVYLLGFQLLPYFSQFDDNVFTHIYPVANTEKLKNFQQVMRTILIVTGVLFVVMACIANLNWETPVVLTLVLGVEIWVMVQFYAPRRLARQKN</sequence>
<feature type="transmembrane region" description="Helical" evidence="1">
    <location>
        <begin position="378"/>
        <end position="396"/>
    </location>
</feature>
<keyword evidence="1" id="KW-1133">Transmembrane helix</keyword>
<feature type="transmembrane region" description="Helical" evidence="1">
    <location>
        <begin position="354"/>
        <end position="372"/>
    </location>
</feature>
<dbReference type="Pfam" id="PF05975">
    <property type="entry name" value="EcsB"/>
    <property type="match status" value="1"/>
</dbReference>
<dbReference type="RefSeq" id="WP_109249760.1">
    <property type="nucleotide sequence ID" value="NZ_QCXQ01000001.1"/>
</dbReference>
<keyword evidence="1" id="KW-0812">Transmembrane</keyword>
<keyword evidence="3" id="KW-1185">Reference proteome</keyword>